<feature type="binding site" evidence="10">
    <location>
        <begin position="358"/>
        <end position="359"/>
    </location>
    <ligand>
        <name>ATP</name>
        <dbReference type="ChEBI" id="CHEBI:30616"/>
    </ligand>
</feature>
<dbReference type="Pfam" id="PF00733">
    <property type="entry name" value="Asn_synthase"/>
    <property type="match status" value="1"/>
</dbReference>
<dbReference type="GO" id="GO:0006529">
    <property type="term" value="P:asparagine biosynthetic process"/>
    <property type="evidence" value="ECO:0007669"/>
    <property type="project" value="UniProtKB-KW"/>
</dbReference>
<keyword evidence="13" id="KW-0436">Ligase</keyword>
<feature type="binding site" evidence="10">
    <location>
        <position position="99"/>
    </location>
    <ligand>
        <name>L-glutamine</name>
        <dbReference type="ChEBI" id="CHEBI:58359"/>
    </ligand>
</feature>
<dbReference type="GO" id="GO:0004066">
    <property type="term" value="F:asparagine synthase (glutamine-hydrolyzing) activity"/>
    <property type="evidence" value="ECO:0007669"/>
    <property type="project" value="UniProtKB-EC"/>
</dbReference>
<dbReference type="PIRSF" id="PIRSF001589">
    <property type="entry name" value="Asn_synthetase_glu-h"/>
    <property type="match status" value="1"/>
</dbReference>
<dbReference type="Proteomes" id="UP000469125">
    <property type="component" value="Unassembled WGS sequence"/>
</dbReference>
<dbReference type="NCBIfam" id="TIGR01536">
    <property type="entry name" value="asn_synth_AEB"/>
    <property type="match status" value="1"/>
</dbReference>
<accession>A0A6N8FGQ8</accession>
<dbReference type="InterPro" id="IPR033738">
    <property type="entry name" value="AsnB_N"/>
</dbReference>
<gene>
    <name evidence="13" type="primary">asnB</name>
    <name evidence="13" type="ORF">GMD78_09645</name>
</gene>
<evidence type="ECO:0000256" key="5">
    <source>
        <dbReference type="ARBA" id="ARBA00022840"/>
    </source>
</evidence>
<comment type="similarity">
    <text evidence="2">Belongs to the asparagine synthetase family.</text>
</comment>
<evidence type="ECO:0000256" key="7">
    <source>
        <dbReference type="ARBA" id="ARBA00022962"/>
    </source>
</evidence>
<evidence type="ECO:0000256" key="9">
    <source>
        <dbReference type="PIRSR" id="PIRSR001589-1"/>
    </source>
</evidence>
<evidence type="ECO:0000313" key="14">
    <source>
        <dbReference type="Proteomes" id="UP000469125"/>
    </source>
</evidence>
<dbReference type="RefSeq" id="WP_155668630.1">
    <property type="nucleotide sequence ID" value="NZ_WOCA01000006.1"/>
</dbReference>
<dbReference type="SUPFAM" id="SSF52402">
    <property type="entry name" value="Adenine nucleotide alpha hydrolases-like"/>
    <property type="match status" value="1"/>
</dbReference>
<comment type="pathway">
    <text evidence="1">Amino-acid biosynthesis; L-asparagine biosynthesis; L-asparagine from L-aspartate (L-Gln route): step 1/1.</text>
</comment>
<comment type="caution">
    <text evidence="13">The sequence shown here is derived from an EMBL/GenBank/DDBJ whole genome shotgun (WGS) entry which is preliminary data.</text>
</comment>
<evidence type="ECO:0000256" key="3">
    <source>
        <dbReference type="ARBA" id="ARBA00012737"/>
    </source>
</evidence>
<keyword evidence="9" id="KW-0028">Amino-acid biosynthesis</keyword>
<evidence type="ECO:0000256" key="10">
    <source>
        <dbReference type="PIRSR" id="PIRSR001589-2"/>
    </source>
</evidence>
<dbReference type="SUPFAM" id="SSF56235">
    <property type="entry name" value="N-terminal nucleophile aminohydrolases (Ntn hydrolases)"/>
    <property type="match status" value="1"/>
</dbReference>
<dbReference type="CDD" id="cd00712">
    <property type="entry name" value="AsnB"/>
    <property type="match status" value="1"/>
</dbReference>
<dbReference type="GO" id="GO:0005829">
    <property type="term" value="C:cytosol"/>
    <property type="evidence" value="ECO:0007669"/>
    <property type="project" value="TreeGrafter"/>
</dbReference>
<evidence type="ECO:0000256" key="11">
    <source>
        <dbReference type="PIRSR" id="PIRSR001589-3"/>
    </source>
</evidence>
<feature type="binding site" evidence="10">
    <location>
        <position position="283"/>
    </location>
    <ligand>
        <name>ATP</name>
        <dbReference type="ChEBI" id="CHEBI:30616"/>
    </ligand>
</feature>
<sequence>MCGFIGFINSNQENQEGVMDRMLDTIKHRGPDSGEKYCSEKISLGFRRLRIIDLSEEGNQPMQNEDKSCVLVFNGEIYNYQELREELLDRGHHFKSNTDSEVVIHAYEEYGVELLRRLRGMFSFAIWDHKNESLFLARDMFGVKPLYYSQHTSDESFIFGSEIKSFLPYPGFKKEFNQEALKPYLTFQYSVFEETFFKGVHKLKPAHYLIYKQGSIEIKPYSIIDFNENNLSEQQCMDRINEQLNDSVQHHKNSDVNVGSFLSGGVDSSYITALLEPNKTFSIGFQDYDGIFNETNIANDLSKRLGIENHQKLLDAETFFDSLPTIQYHMDEPLADLSAVPLYFVSKLASEHVTVVLSGEGADELFGGYAWYQKSLKSNIYEKLPSTIRRAIARFSKLLPQNKVTTFLIKGGQNIEEKFIGQAKIFEEEEALHVLQVEYRSSPTIQSITSEVYADVQDKDDLTKMQYLDLKLWLPGDILLKADKMSMAHSIEVRVPFLDKEVMTLATKIPSKFRDNKYALRKAANQVLPKEWSTRKKVGFPVPFRQWIREEKYYNLIREMFQSDIAEKFFHPQVLMDLLNDHFSEKKNNTRKIWTVYTFLIWYKRFFIYEAENSVDNQLESIGLAKKA</sequence>
<evidence type="ECO:0000256" key="6">
    <source>
        <dbReference type="ARBA" id="ARBA00022888"/>
    </source>
</evidence>
<dbReference type="CDD" id="cd01991">
    <property type="entry name" value="Asn_synthase_B_C"/>
    <property type="match status" value="1"/>
</dbReference>
<dbReference type="Pfam" id="PF13537">
    <property type="entry name" value="GATase_7"/>
    <property type="match status" value="1"/>
</dbReference>
<name>A0A6N8FGQ8_9BACI</name>
<keyword evidence="14" id="KW-1185">Reference proteome</keyword>
<evidence type="ECO:0000256" key="8">
    <source>
        <dbReference type="ARBA" id="ARBA00048741"/>
    </source>
</evidence>
<organism evidence="13 14">
    <name type="scientific">Ornithinibacillus caprae</name>
    <dbReference type="NCBI Taxonomy" id="2678566"/>
    <lineage>
        <taxon>Bacteria</taxon>
        <taxon>Bacillati</taxon>
        <taxon>Bacillota</taxon>
        <taxon>Bacilli</taxon>
        <taxon>Bacillales</taxon>
        <taxon>Bacillaceae</taxon>
        <taxon>Ornithinibacillus</taxon>
    </lineage>
</organism>
<keyword evidence="4 10" id="KW-0547">Nucleotide-binding</keyword>
<dbReference type="EC" id="6.3.5.4" evidence="3"/>
<dbReference type="InterPro" id="IPR029055">
    <property type="entry name" value="Ntn_hydrolases_N"/>
</dbReference>
<reference evidence="13 14" key="1">
    <citation type="submission" date="2019-11" db="EMBL/GenBank/DDBJ databases">
        <authorList>
            <person name="Li X."/>
        </authorList>
    </citation>
    <scope>NUCLEOTIDE SEQUENCE [LARGE SCALE GENOMIC DNA]</scope>
    <source>
        <strain evidence="13 14">L9</strain>
    </source>
</reference>
<dbReference type="InterPro" id="IPR014729">
    <property type="entry name" value="Rossmann-like_a/b/a_fold"/>
</dbReference>
<keyword evidence="6 9" id="KW-0061">Asparagine biosynthesis</keyword>
<evidence type="ECO:0000256" key="2">
    <source>
        <dbReference type="ARBA" id="ARBA00005752"/>
    </source>
</evidence>
<dbReference type="Gene3D" id="3.60.20.10">
    <property type="entry name" value="Glutamine Phosphoribosylpyrophosphate, subunit 1, domain 1"/>
    <property type="match status" value="1"/>
</dbReference>
<evidence type="ECO:0000256" key="4">
    <source>
        <dbReference type="ARBA" id="ARBA00022741"/>
    </source>
</evidence>
<feature type="site" description="Important for beta-aspartyl-AMP intermediate formation" evidence="11">
    <location>
        <position position="360"/>
    </location>
</feature>
<dbReference type="InterPro" id="IPR001962">
    <property type="entry name" value="Asn_synthase"/>
</dbReference>
<dbReference type="AlphaFoldDB" id="A0A6N8FGQ8"/>
<protein>
    <recommendedName>
        <fullName evidence="3">asparagine synthase (glutamine-hydrolyzing)</fullName>
        <ecNumber evidence="3">6.3.5.4</ecNumber>
    </recommendedName>
</protein>
<comment type="catalytic activity">
    <reaction evidence="8">
        <text>L-aspartate + L-glutamine + ATP + H2O = L-asparagine + L-glutamate + AMP + diphosphate + H(+)</text>
        <dbReference type="Rhea" id="RHEA:12228"/>
        <dbReference type="ChEBI" id="CHEBI:15377"/>
        <dbReference type="ChEBI" id="CHEBI:15378"/>
        <dbReference type="ChEBI" id="CHEBI:29985"/>
        <dbReference type="ChEBI" id="CHEBI:29991"/>
        <dbReference type="ChEBI" id="CHEBI:30616"/>
        <dbReference type="ChEBI" id="CHEBI:33019"/>
        <dbReference type="ChEBI" id="CHEBI:58048"/>
        <dbReference type="ChEBI" id="CHEBI:58359"/>
        <dbReference type="ChEBI" id="CHEBI:456215"/>
        <dbReference type="EC" id="6.3.5.4"/>
    </reaction>
</comment>
<proteinExistence type="inferred from homology"/>
<dbReference type="InterPro" id="IPR051786">
    <property type="entry name" value="ASN_synthetase/amidase"/>
</dbReference>
<keyword evidence="7 9" id="KW-0315">Glutamine amidotransferase</keyword>
<feature type="domain" description="Glutamine amidotransferase type-2" evidence="12">
    <location>
        <begin position="2"/>
        <end position="214"/>
    </location>
</feature>
<dbReference type="GO" id="GO:0005524">
    <property type="term" value="F:ATP binding"/>
    <property type="evidence" value="ECO:0007669"/>
    <property type="project" value="UniProtKB-KW"/>
</dbReference>
<dbReference type="PROSITE" id="PS51278">
    <property type="entry name" value="GATASE_TYPE_2"/>
    <property type="match status" value="1"/>
</dbReference>
<keyword evidence="5 10" id="KW-0067">ATP-binding</keyword>
<evidence type="ECO:0000259" key="12">
    <source>
        <dbReference type="PROSITE" id="PS51278"/>
    </source>
</evidence>
<dbReference type="InterPro" id="IPR006426">
    <property type="entry name" value="Asn_synth_AEB"/>
</dbReference>
<evidence type="ECO:0000313" key="13">
    <source>
        <dbReference type="EMBL" id="MUK88653.1"/>
    </source>
</evidence>
<dbReference type="Gene3D" id="3.40.50.620">
    <property type="entry name" value="HUPs"/>
    <property type="match status" value="1"/>
</dbReference>
<dbReference type="PANTHER" id="PTHR43284:SF1">
    <property type="entry name" value="ASPARAGINE SYNTHETASE"/>
    <property type="match status" value="1"/>
</dbReference>
<dbReference type="PANTHER" id="PTHR43284">
    <property type="entry name" value="ASPARAGINE SYNTHETASE (GLUTAMINE-HYDROLYZING)"/>
    <property type="match status" value="1"/>
</dbReference>
<feature type="active site" description="For GATase activity" evidence="9">
    <location>
        <position position="2"/>
    </location>
</feature>
<evidence type="ECO:0000256" key="1">
    <source>
        <dbReference type="ARBA" id="ARBA00005187"/>
    </source>
</evidence>
<dbReference type="EMBL" id="WOCA01000006">
    <property type="protein sequence ID" value="MUK88653.1"/>
    <property type="molecule type" value="Genomic_DNA"/>
</dbReference>
<dbReference type="InterPro" id="IPR017932">
    <property type="entry name" value="GATase_2_dom"/>
</dbReference>